<accession>A0LHD4</accession>
<name>A0LHD4_SYNFM</name>
<gene>
    <name evidence="2" type="ordered locus">Sfum_1143</name>
</gene>
<protein>
    <submittedName>
        <fullName evidence="2">Uncharacterized protein</fullName>
    </submittedName>
</protein>
<evidence type="ECO:0000313" key="3">
    <source>
        <dbReference type="Proteomes" id="UP000001784"/>
    </source>
</evidence>
<evidence type="ECO:0000313" key="2">
    <source>
        <dbReference type="EMBL" id="ABK16836.1"/>
    </source>
</evidence>
<sequence precursor="true">MRRERAVRPESRYDAPPAPENRWRDRRHKPSFASPDPPIPFGAAPASEGIACLVPARQRLGICGISPEPRRLTPAAMAGKHGRRPLRILGHDHEFPMATGFS</sequence>
<proteinExistence type="predicted"/>
<dbReference type="InParanoid" id="A0LHD4"/>
<dbReference type="KEGG" id="sfu:Sfum_1143"/>
<evidence type="ECO:0000256" key="1">
    <source>
        <dbReference type="SAM" id="MobiDB-lite"/>
    </source>
</evidence>
<dbReference type="Proteomes" id="UP000001784">
    <property type="component" value="Chromosome"/>
</dbReference>
<feature type="region of interest" description="Disordered" evidence="1">
    <location>
        <begin position="1"/>
        <end position="45"/>
    </location>
</feature>
<dbReference type="STRING" id="335543.Sfum_1143"/>
<dbReference type="EMBL" id="CP000478">
    <property type="protein sequence ID" value="ABK16836.1"/>
    <property type="molecule type" value="Genomic_DNA"/>
</dbReference>
<organism evidence="2 3">
    <name type="scientific">Syntrophobacter fumaroxidans (strain DSM 10017 / MPOB)</name>
    <dbReference type="NCBI Taxonomy" id="335543"/>
    <lineage>
        <taxon>Bacteria</taxon>
        <taxon>Pseudomonadati</taxon>
        <taxon>Thermodesulfobacteriota</taxon>
        <taxon>Syntrophobacteria</taxon>
        <taxon>Syntrophobacterales</taxon>
        <taxon>Syntrophobacteraceae</taxon>
        <taxon>Syntrophobacter</taxon>
    </lineage>
</organism>
<dbReference type="HOGENOM" id="CLU_2276072_0_0_7"/>
<feature type="compositionally biased region" description="Basic and acidic residues" evidence="1">
    <location>
        <begin position="1"/>
        <end position="13"/>
    </location>
</feature>
<dbReference type="AlphaFoldDB" id="A0LHD4"/>
<keyword evidence="3" id="KW-1185">Reference proteome</keyword>
<reference evidence="2 3" key="1">
    <citation type="submission" date="2006-10" db="EMBL/GenBank/DDBJ databases">
        <title>Complete sequence of Syntrophobacter fumaroxidans MPOB.</title>
        <authorList>
            <consortium name="US DOE Joint Genome Institute"/>
            <person name="Copeland A."/>
            <person name="Lucas S."/>
            <person name="Lapidus A."/>
            <person name="Barry K."/>
            <person name="Detter J.C."/>
            <person name="Glavina del Rio T."/>
            <person name="Hammon N."/>
            <person name="Israni S."/>
            <person name="Pitluck S."/>
            <person name="Goltsman E.G."/>
            <person name="Martinez M."/>
            <person name="Schmutz J."/>
            <person name="Larimer F."/>
            <person name="Land M."/>
            <person name="Hauser L."/>
            <person name="Kyrpides N."/>
            <person name="Kim E."/>
            <person name="Boone D.R."/>
            <person name="Brockman F."/>
            <person name="Culley D."/>
            <person name="Ferry J."/>
            <person name="Gunsalus R."/>
            <person name="McInerney M.J."/>
            <person name="Morrison M."/>
            <person name="Plugge C."/>
            <person name="Rohlin L."/>
            <person name="Scholten J."/>
            <person name="Sieber J."/>
            <person name="Stams A.J.M."/>
            <person name="Worm P."/>
            <person name="Henstra A.M."/>
            <person name="Richardson P."/>
        </authorList>
    </citation>
    <scope>NUCLEOTIDE SEQUENCE [LARGE SCALE GENOMIC DNA]</scope>
    <source>
        <strain evidence="3">DSM 10017 / MPOB</strain>
    </source>
</reference>